<name>A0AAV7WZZ9_PLEWA</name>
<comment type="caution">
    <text evidence="3">The sequence shown here is derived from an EMBL/GenBank/DDBJ whole genome shotgun (WGS) entry which is preliminary data.</text>
</comment>
<evidence type="ECO:0000256" key="2">
    <source>
        <dbReference type="SAM" id="SignalP"/>
    </source>
</evidence>
<feature type="chain" id="PRO_5043978480" description="Secreted protein" evidence="2">
    <location>
        <begin position="24"/>
        <end position="134"/>
    </location>
</feature>
<accession>A0AAV7WZZ9</accession>
<proteinExistence type="predicted"/>
<feature type="region of interest" description="Disordered" evidence="1">
    <location>
        <begin position="77"/>
        <end position="99"/>
    </location>
</feature>
<evidence type="ECO:0000313" key="4">
    <source>
        <dbReference type="Proteomes" id="UP001066276"/>
    </source>
</evidence>
<protein>
    <recommendedName>
        <fullName evidence="5">Secreted protein</fullName>
    </recommendedName>
</protein>
<sequence length="134" mass="14803">MVGGRATLRISLLLCLAAGETPAARFRRSREVGYASRAQVGGLPSLGSRTAGSFEKLQEEDSTAFIRFTMKRITRDGGFKPRTMAKNTKRPKSKTPTPALGKCAYRAVPGMSLFVLIDVQYISRCNIHDFMMKK</sequence>
<dbReference type="EMBL" id="JANPWB010000001">
    <property type="protein sequence ID" value="KAJ1217434.1"/>
    <property type="molecule type" value="Genomic_DNA"/>
</dbReference>
<keyword evidence="2" id="KW-0732">Signal</keyword>
<feature type="signal peptide" evidence="2">
    <location>
        <begin position="1"/>
        <end position="23"/>
    </location>
</feature>
<dbReference type="Proteomes" id="UP001066276">
    <property type="component" value="Chromosome 1_1"/>
</dbReference>
<evidence type="ECO:0000256" key="1">
    <source>
        <dbReference type="SAM" id="MobiDB-lite"/>
    </source>
</evidence>
<organism evidence="3 4">
    <name type="scientific">Pleurodeles waltl</name>
    <name type="common">Iberian ribbed newt</name>
    <dbReference type="NCBI Taxonomy" id="8319"/>
    <lineage>
        <taxon>Eukaryota</taxon>
        <taxon>Metazoa</taxon>
        <taxon>Chordata</taxon>
        <taxon>Craniata</taxon>
        <taxon>Vertebrata</taxon>
        <taxon>Euteleostomi</taxon>
        <taxon>Amphibia</taxon>
        <taxon>Batrachia</taxon>
        <taxon>Caudata</taxon>
        <taxon>Salamandroidea</taxon>
        <taxon>Salamandridae</taxon>
        <taxon>Pleurodelinae</taxon>
        <taxon>Pleurodeles</taxon>
    </lineage>
</organism>
<evidence type="ECO:0000313" key="3">
    <source>
        <dbReference type="EMBL" id="KAJ1217434.1"/>
    </source>
</evidence>
<keyword evidence="4" id="KW-1185">Reference proteome</keyword>
<gene>
    <name evidence="3" type="ORF">NDU88_005028</name>
</gene>
<reference evidence="3" key="1">
    <citation type="journal article" date="2022" name="bioRxiv">
        <title>Sequencing and chromosome-scale assembly of the giantPleurodeles waltlgenome.</title>
        <authorList>
            <person name="Brown T."/>
            <person name="Elewa A."/>
            <person name="Iarovenko S."/>
            <person name="Subramanian E."/>
            <person name="Araus A.J."/>
            <person name="Petzold A."/>
            <person name="Susuki M."/>
            <person name="Suzuki K.-i.T."/>
            <person name="Hayashi T."/>
            <person name="Toyoda A."/>
            <person name="Oliveira C."/>
            <person name="Osipova E."/>
            <person name="Leigh N.D."/>
            <person name="Simon A."/>
            <person name="Yun M.H."/>
        </authorList>
    </citation>
    <scope>NUCLEOTIDE SEQUENCE</scope>
    <source>
        <strain evidence="3">20211129_DDA</strain>
        <tissue evidence="3">Liver</tissue>
    </source>
</reference>
<evidence type="ECO:0008006" key="5">
    <source>
        <dbReference type="Google" id="ProtNLM"/>
    </source>
</evidence>
<dbReference type="AlphaFoldDB" id="A0AAV7WZZ9"/>